<dbReference type="EMBL" id="SORF01000025">
    <property type="protein sequence ID" value="TDY40117.1"/>
    <property type="molecule type" value="Genomic_DNA"/>
</dbReference>
<dbReference type="CDD" id="cd06173">
    <property type="entry name" value="MFS_MefA_like"/>
    <property type="match status" value="1"/>
</dbReference>
<evidence type="ECO:0000256" key="1">
    <source>
        <dbReference type="ARBA" id="ARBA00004651"/>
    </source>
</evidence>
<dbReference type="AlphaFoldDB" id="A0A4R8LB99"/>
<dbReference type="InterPro" id="IPR036259">
    <property type="entry name" value="MFS_trans_sf"/>
</dbReference>
<proteinExistence type="predicted"/>
<feature type="transmembrane region" description="Helical" evidence="7">
    <location>
        <begin position="236"/>
        <end position="254"/>
    </location>
</feature>
<feature type="transmembrane region" description="Helical" evidence="7">
    <location>
        <begin position="53"/>
        <end position="72"/>
    </location>
</feature>
<organism evidence="8 9">
    <name type="scientific">Alicyclobacillus sacchari</name>
    <dbReference type="NCBI Taxonomy" id="392010"/>
    <lineage>
        <taxon>Bacteria</taxon>
        <taxon>Bacillati</taxon>
        <taxon>Bacillota</taxon>
        <taxon>Bacilli</taxon>
        <taxon>Bacillales</taxon>
        <taxon>Alicyclobacillaceae</taxon>
        <taxon>Alicyclobacillus</taxon>
    </lineage>
</organism>
<evidence type="ECO:0000256" key="2">
    <source>
        <dbReference type="ARBA" id="ARBA00022448"/>
    </source>
</evidence>
<evidence type="ECO:0000256" key="5">
    <source>
        <dbReference type="ARBA" id="ARBA00022989"/>
    </source>
</evidence>
<dbReference type="PRINTS" id="PR01988">
    <property type="entry name" value="EXPORTERBACE"/>
</dbReference>
<feature type="transmembrane region" description="Helical" evidence="7">
    <location>
        <begin position="202"/>
        <end position="224"/>
    </location>
</feature>
<dbReference type="Pfam" id="PF07690">
    <property type="entry name" value="MFS_1"/>
    <property type="match status" value="1"/>
</dbReference>
<dbReference type="SUPFAM" id="SSF103473">
    <property type="entry name" value="MFS general substrate transporter"/>
    <property type="match status" value="1"/>
</dbReference>
<feature type="transmembrane region" description="Helical" evidence="7">
    <location>
        <begin position="296"/>
        <end position="318"/>
    </location>
</feature>
<evidence type="ECO:0000256" key="6">
    <source>
        <dbReference type="ARBA" id="ARBA00023136"/>
    </source>
</evidence>
<dbReference type="Gene3D" id="1.20.1250.20">
    <property type="entry name" value="MFS general substrate transporter like domains"/>
    <property type="match status" value="1"/>
</dbReference>
<comment type="caution">
    <text evidence="8">The sequence shown here is derived from an EMBL/GenBank/DDBJ whole genome shotgun (WGS) entry which is preliminary data.</text>
</comment>
<dbReference type="InterPro" id="IPR022324">
    <property type="entry name" value="Bacilysin_exporter_BacE_put"/>
</dbReference>
<reference evidence="8 9" key="1">
    <citation type="submission" date="2019-03" db="EMBL/GenBank/DDBJ databases">
        <title>Genomic Encyclopedia of Type Strains, Phase IV (KMG-IV): sequencing the most valuable type-strain genomes for metagenomic binning, comparative biology and taxonomic classification.</title>
        <authorList>
            <person name="Goeker M."/>
        </authorList>
    </citation>
    <scope>NUCLEOTIDE SEQUENCE [LARGE SCALE GENOMIC DNA]</scope>
    <source>
        <strain evidence="8 9">DSM 17974</strain>
    </source>
</reference>
<dbReference type="Proteomes" id="UP000294581">
    <property type="component" value="Unassembled WGS sequence"/>
</dbReference>
<feature type="transmembrane region" description="Helical" evidence="7">
    <location>
        <begin position="28"/>
        <end position="48"/>
    </location>
</feature>
<keyword evidence="5 7" id="KW-1133">Transmembrane helix</keyword>
<evidence type="ECO:0000313" key="8">
    <source>
        <dbReference type="EMBL" id="TDY40117.1"/>
    </source>
</evidence>
<name>A0A4R8LB99_9BACL</name>
<keyword evidence="3" id="KW-1003">Cell membrane</keyword>
<keyword evidence="6 7" id="KW-0472">Membrane</keyword>
<evidence type="ECO:0000313" key="9">
    <source>
        <dbReference type="Proteomes" id="UP000294581"/>
    </source>
</evidence>
<gene>
    <name evidence="8" type="ORF">C7445_1257</name>
</gene>
<dbReference type="PANTHER" id="PTHR43266">
    <property type="entry name" value="MACROLIDE-EFFLUX PROTEIN"/>
    <property type="match status" value="1"/>
</dbReference>
<dbReference type="GO" id="GO:0022857">
    <property type="term" value="F:transmembrane transporter activity"/>
    <property type="evidence" value="ECO:0007669"/>
    <property type="project" value="InterPro"/>
</dbReference>
<evidence type="ECO:0000256" key="4">
    <source>
        <dbReference type="ARBA" id="ARBA00022692"/>
    </source>
</evidence>
<keyword evidence="2" id="KW-0813">Transport</keyword>
<feature type="transmembrane region" description="Helical" evidence="7">
    <location>
        <begin position="169"/>
        <end position="190"/>
    </location>
</feature>
<feature type="transmembrane region" description="Helical" evidence="7">
    <location>
        <begin position="260"/>
        <end position="284"/>
    </location>
</feature>
<dbReference type="GO" id="GO:0005886">
    <property type="term" value="C:plasma membrane"/>
    <property type="evidence" value="ECO:0007669"/>
    <property type="project" value="UniProtKB-SubCell"/>
</dbReference>
<feature type="transmembrane region" description="Helical" evidence="7">
    <location>
        <begin position="324"/>
        <end position="344"/>
    </location>
</feature>
<evidence type="ECO:0000256" key="7">
    <source>
        <dbReference type="SAM" id="Phobius"/>
    </source>
</evidence>
<keyword evidence="9" id="KW-1185">Reference proteome</keyword>
<sequence>MLLCSSLPVVVLGPFAGPFVDHFPKKPVLFVTDLIRAVFAFSLSLSVLMHQTWILYVASALLGASGVLFGPARNAVIPHVVTDDELATANGLDSQGSGLIQIAGSAIGGIVSATVGPIFCFAINAASYLWSAWHILRCHWDEVEAIGRTSLQYFQSLKAGFQEALHNRVVRSIIIIGMSWGLAGGGYYILIPVLGQQVYHMGGLGIGILYVIDGIGVLIGAFVVNQYAGKNRHRATLWYGVAYITQALFFGAMAQFTVFAWGALMLLLMRISSGIIIPLDTYMLQISTDKSVQGRVFSLHGSTYGGVMQLSFAIMGLALSKFGIPIVGIAIGVMSLLCGVSWLGQFKTLYDRIQKNVRVGDWL</sequence>
<accession>A0A4R8LB99</accession>
<evidence type="ECO:0000256" key="3">
    <source>
        <dbReference type="ARBA" id="ARBA00022475"/>
    </source>
</evidence>
<dbReference type="InterPro" id="IPR011701">
    <property type="entry name" value="MFS"/>
</dbReference>
<comment type="subcellular location">
    <subcellularLocation>
        <location evidence="1">Cell membrane</location>
        <topology evidence="1">Multi-pass membrane protein</topology>
    </subcellularLocation>
</comment>
<feature type="transmembrane region" description="Helical" evidence="7">
    <location>
        <begin position="102"/>
        <end position="130"/>
    </location>
</feature>
<protein>
    <submittedName>
        <fullName evidence="8">Putative MFS family arabinose efflux permease</fullName>
    </submittedName>
</protein>
<keyword evidence="4 7" id="KW-0812">Transmembrane</keyword>
<dbReference type="PANTHER" id="PTHR43266:SF10">
    <property type="entry name" value="BACILYSIN EXPORTER BACE-RELATED"/>
    <property type="match status" value="1"/>
</dbReference>